<feature type="transmembrane region" description="Helical" evidence="1">
    <location>
        <begin position="550"/>
        <end position="574"/>
    </location>
</feature>
<feature type="transmembrane region" description="Helical" evidence="1">
    <location>
        <begin position="72"/>
        <end position="91"/>
    </location>
</feature>
<evidence type="ECO:0000313" key="2">
    <source>
        <dbReference type="EMBL" id="MFD1647731.1"/>
    </source>
</evidence>
<feature type="transmembrane region" description="Helical" evidence="1">
    <location>
        <begin position="111"/>
        <end position="130"/>
    </location>
</feature>
<evidence type="ECO:0000256" key="1">
    <source>
        <dbReference type="SAM" id="Phobius"/>
    </source>
</evidence>
<feature type="transmembrane region" description="Helical" evidence="1">
    <location>
        <begin position="473"/>
        <end position="498"/>
    </location>
</feature>
<dbReference type="InterPro" id="IPR018701">
    <property type="entry name" value="DUF2206_membrane"/>
</dbReference>
<name>A0ABD6DSC4_9EURY</name>
<feature type="transmembrane region" description="Helical" evidence="1">
    <location>
        <begin position="518"/>
        <end position="538"/>
    </location>
</feature>
<dbReference type="Pfam" id="PF09971">
    <property type="entry name" value="DUF2206"/>
    <property type="match status" value="1"/>
</dbReference>
<gene>
    <name evidence="2" type="ORF">ACFSBL_18725</name>
</gene>
<keyword evidence="1" id="KW-0472">Membrane</keyword>
<feature type="transmembrane region" description="Helical" evidence="1">
    <location>
        <begin position="329"/>
        <end position="347"/>
    </location>
</feature>
<dbReference type="Proteomes" id="UP001597034">
    <property type="component" value="Unassembled WGS sequence"/>
</dbReference>
<feature type="transmembrane region" description="Helical" evidence="1">
    <location>
        <begin position="150"/>
        <end position="171"/>
    </location>
</feature>
<keyword evidence="1" id="KW-0812">Transmembrane</keyword>
<comment type="caution">
    <text evidence="2">The sequence shown here is derived from an EMBL/GenBank/DDBJ whole genome shotgun (WGS) entry which is preliminary data.</text>
</comment>
<feature type="transmembrane region" description="Helical" evidence="1">
    <location>
        <begin position="304"/>
        <end position="323"/>
    </location>
</feature>
<dbReference type="RefSeq" id="WP_256401790.1">
    <property type="nucleotide sequence ID" value="NZ_JANHJR010000004.1"/>
</dbReference>
<feature type="transmembrane region" description="Helical" evidence="1">
    <location>
        <begin position="20"/>
        <end position="39"/>
    </location>
</feature>
<evidence type="ECO:0000313" key="3">
    <source>
        <dbReference type="Proteomes" id="UP001597034"/>
    </source>
</evidence>
<feature type="transmembrane region" description="Helical" evidence="1">
    <location>
        <begin position="354"/>
        <end position="380"/>
    </location>
</feature>
<keyword evidence="3" id="KW-1185">Reference proteome</keyword>
<dbReference type="EMBL" id="JBHUDO010000004">
    <property type="protein sequence ID" value="MFD1647731.1"/>
    <property type="molecule type" value="Genomic_DNA"/>
</dbReference>
<dbReference type="AlphaFoldDB" id="A0ABD6DSC4"/>
<proteinExistence type="predicted"/>
<feature type="transmembrane region" description="Helical" evidence="1">
    <location>
        <begin position="400"/>
        <end position="420"/>
    </location>
</feature>
<reference evidence="2 3" key="1">
    <citation type="journal article" date="2019" name="Int. J. Syst. Evol. Microbiol.">
        <title>The Global Catalogue of Microorganisms (GCM) 10K type strain sequencing project: providing services to taxonomists for standard genome sequencing and annotation.</title>
        <authorList>
            <consortium name="The Broad Institute Genomics Platform"/>
            <consortium name="The Broad Institute Genome Sequencing Center for Infectious Disease"/>
            <person name="Wu L."/>
            <person name="Ma J."/>
        </authorList>
    </citation>
    <scope>NUCLEOTIDE SEQUENCE [LARGE SCALE GENOMIC DNA]</scope>
    <source>
        <strain evidence="2 3">CGMCC 1.10390</strain>
    </source>
</reference>
<feature type="transmembrane region" description="Helical" evidence="1">
    <location>
        <begin position="586"/>
        <end position="607"/>
    </location>
</feature>
<feature type="transmembrane region" description="Helical" evidence="1">
    <location>
        <begin position="45"/>
        <end position="65"/>
    </location>
</feature>
<protein>
    <submittedName>
        <fullName evidence="2">DUF2206 domain-containing protein</fullName>
    </submittedName>
</protein>
<keyword evidence="1" id="KW-1133">Transmembrane helix</keyword>
<accession>A0ABD6DSC4</accession>
<organism evidence="2 3">
    <name type="scientific">Haloarchaeobius litoreus</name>
    <dbReference type="NCBI Taxonomy" id="755306"/>
    <lineage>
        <taxon>Archaea</taxon>
        <taxon>Methanobacteriati</taxon>
        <taxon>Methanobacteriota</taxon>
        <taxon>Stenosarchaea group</taxon>
        <taxon>Halobacteria</taxon>
        <taxon>Halobacteriales</taxon>
        <taxon>Halorubellaceae</taxon>
        <taxon>Haloarchaeobius</taxon>
    </lineage>
</organism>
<feature type="transmembrane region" description="Helical" evidence="1">
    <location>
        <begin position="177"/>
        <end position="193"/>
    </location>
</feature>
<feature type="transmembrane region" description="Helical" evidence="1">
    <location>
        <begin position="275"/>
        <end position="295"/>
    </location>
</feature>
<sequence>MSSPFEDVDGGLDALPERRFEAAVAAVLLGFVVGFIGDVPLLRPVAGTLLILVVPGLLVLSILGVRLDRAESAVYVVGSSIAVVLLFGILSNELLTGLFDPVTSLEPFAPVTLAAGFTGLGLVGLVLVWLSGTVPRFPRLAILDDRDVRFLLFGLHLPLLSALAAVAFLVLGTNLPWIAAMALVSLVPLWVVVRRTPRPHRWLGLWCVGLALFYQVTLSTVYFSGGDGSIEYFFGHLTLTHDSWFVGFEATKASLLSLTVFHPTVSAVTGLPLRWAIKLVYPLVFAFAPVAIYLFHRRHVSDTTALLSAVVLLFLHPFFNLLAQNTRTGLAIFFLFSFALVVVDDSLQPLARGLLSVLFLGGIVVSHYGVSAMFLGLAGVAYVLTRADDVVGWAHVDRPAVFSLSTVAFLGVGFFAWYLFTATGTNFYKLVGVFVQDVLFGFSDFFSSESNSVQAVTRPQGDSLTFQLIKAQFIGLTLLGGIGLARTVLAAPLLSRLLGDRFPWLDSLRRSVAPDDAIVHPVAVAFAFGGAMLLFVSFTPVSIVGVARIYAVAGPFIVPFGVAEARRFLTWLFGNRTSLPAPPSDSLLAVAFAGMLLVNAGVMSAAITHDRSPQPHFDREYILEDGSEREVYHYYRSFTPPSDVAATRWAIDHRAAGTTMFSGIRHGGYEANLVSTQYGTYHPPGPPYQPFTCEAYRTTRGYFIDSEYQNREGQINLVYSSEGSYPYIRFTDLSTLRLSDRTKVYDNGISSVYYSDGVPTREPACGG</sequence>
<feature type="transmembrane region" description="Helical" evidence="1">
    <location>
        <begin position="205"/>
        <end position="225"/>
    </location>
</feature>